<dbReference type="Proteomes" id="UP001215598">
    <property type="component" value="Unassembled WGS sequence"/>
</dbReference>
<feature type="region of interest" description="Disordered" evidence="1">
    <location>
        <begin position="132"/>
        <end position="154"/>
    </location>
</feature>
<proteinExistence type="predicted"/>
<gene>
    <name evidence="2" type="ORF">B0H16DRAFT_1897049</name>
</gene>
<organism evidence="2 3">
    <name type="scientific">Mycena metata</name>
    <dbReference type="NCBI Taxonomy" id="1033252"/>
    <lineage>
        <taxon>Eukaryota</taxon>
        <taxon>Fungi</taxon>
        <taxon>Dikarya</taxon>
        <taxon>Basidiomycota</taxon>
        <taxon>Agaricomycotina</taxon>
        <taxon>Agaricomycetes</taxon>
        <taxon>Agaricomycetidae</taxon>
        <taxon>Agaricales</taxon>
        <taxon>Marasmiineae</taxon>
        <taxon>Mycenaceae</taxon>
        <taxon>Mycena</taxon>
    </lineage>
</organism>
<comment type="caution">
    <text evidence="2">The sequence shown here is derived from an EMBL/GenBank/DDBJ whole genome shotgun (WGS) entry which is preliminary data.</text>
</comment>
<sequence>MNTLEADPVRSILPRRSLTTAHFHPATHPAKLTKVLPQPFLPLASCPSPQLSLARLHRPSPPKYDGVDTAPLFAAAAAPASSPRLAPLTTPPPAAPSASSPMHEYRRRRLLQIRTLPSPALSSAVLKRGHPALGSKEDMKNGRTFTPASSPLPLSLPPLQHRALALPPSSPHPYPRSAFPTAAAHLLPRVRGHRALRVPAKRTCFLPIPSPHAHPLPSFPPSTRSLVPSRLTAPPSPSPFPASALVYSAAQRTCTRGERTWAHRAHLPIPILPLFPLPFPPRSHHTPLARLAASPSPPPFPASAPPLCIPPHNAPAPTRVHLALCAGCCLRALAPTLGTNSVRVQTSLPRVPRVRRVSAHMCTRTESARLVQYPPYRRRRTLCPLLPLPPSPSSPLVPLVPLVPRPFPSLFPRSVSSRYVSVVVLVPHVRLRVHRRTTHPRQVGCTRHHVPDIVVRVDSSHAPTHTRARAERVCAGRASVGAAAYSRGAPLPAPSPHTHTLPSPPVLPLPSSPSSYRTCTHTPPHTAYS</sequence>
<feature type="compositionally biased region" description="Polar residues" evidence="1">
    <location>
        <begin position="516"/>
        <end position="529"/>
    </location>
</feature>
<keyword evidence="3" id="KW-1185">Reference proteome</keyword>
<accession>A0AAD7HGK3</accession>
<evidence type="ECO:0000256" key="1">
    <source>
        <dbReference type="SAM" id="MobiDB-lite"/>
    </source>
</evidence>
<protein>
    <submittedName>
        <fullName evidence="2">Uncharacterized protein</fullName>
    </submittedName>
</protein>
<evidence type="ECO:0000313" key="2">
    <source>
        <dbReference type="EMBL" id="KAJ7719827.1"/>
    </source>
</evidence>
<feature type="region of interest" description="Disordered" evidence="1">
    <location>
        <begin position="80"/>
        <end position="103"/>
    </location>
</feature>
<dbReference type="AlphaFoldDB" id="A0AAD7HGK3"/>
<name>A0AAD7HGK3_9AGAR</name>
<evidence type="ECO:0000313" key="3">
    <source>
        <dbReference type="Proteomes" id="UP001215598"/>
    </source>
</evidence>
<feature type="compositionally biased region" description="Pro residues" evidence="1">
    <location>
        <begin position="502"/>
        <end position="511"/>
    </location>
</feature>
<dbReference type="EMBL" id="JARKIB010000247">
    <property type="protein sequence ID" value="KAJ7719827.1"/>
    <property type="molecule type" value="Genomic_DNA"/>
</dbReference>
<reference evidence="2" key="1">
    <citation type="submission" date="2023-03" db="EMBL/GenBank/DDBJ databases">
        <title>Massive genome expansion in bonnet fungi (Mycena s.s.) driven by repeated elements and novel gene families across ecological guilds.</title>
        <authorList>
            <consortium name="Lawrence Berkeley National Laboratory"/>
            <person name="Harder C.B."/>
            <person name="Miyauchi S."/>
            <person name="Viragh M."/>
            <person name="Kuo A."/>
            <person name="Thoen E."/>
            <person name="Andreopoulos B."/>
            <person name="Lu D."/>
            <person name="Skrede I."/>
            <person name="Drula E."/>
            <person name="Henrissat B."/>
            <person name="Morin E."/>
            <person name="Kohler A."/>
            <person name="Barry K."/>
            <person name="LaButti K."/>
            <person name="Morin E."/>
            <person name="Salamov A."/>
            <person name="Lipzen A."/>
            <person name="Mereny Z."/>
            <person name="Hegedus B."/>
            <person name="Baldrian P."/>
            <person name="Stursova M."/>
            <person name="Weitz H."/>
            <person name="Taylor A."/>
            <person name="Grigoriev I.V."/>
            <person name="Nagy L.G."/>
            <person name="Martin F."/>
            <person name="Kauserud H."/>
        </authorList>
    </citation>
    <scope>NUCLEOTIDE SEQUENCE</scope>
    <source>
        <strain evidence="2">CBHHK182m</strain>
    </source>
</reference>
<feature type="region of interest" description="Disordered" evidence="1">
    <location>
        <begin position="486"/>
        <end position="529"/>
    </location>
</feature>